<dbReference type="InterPro" id="IPR036388">
    <property type="entry name" value="WH-like_DNA-bd_sf"/>
</dbReference>
<dbReference type="InterPro" id="IPR000792">
    <property type="entry name" value="Tscrpt_reg_LuxR_C"/>
</dbReference>
<evidence type="ECO:0000256" key="2">
    <source>
        <dbReference type="PROSITE-ProRule" id="PRU00169"/>
    </source>
</evidence>
<dbReference type="PROSITE" id="PS50043">
    <property type="entry name" value="HTH_LUXR_2"/>
    <property type="match status" value="1"/>
</dbReference>
<dbReference type="EMBL" id="BMXI01000002">
    <property type="protein sequence ID" value="GHC44473.1"/>
    <property type="molecule type" value="Genomic_DNA"/>
</dbReference>
<dbReference type="Pfam" id="PF00072">
    <property type="entry name" value="Response_reg"/>
    <property type="match status" value="1"/>
</dbReference>
<dbReference type="Gene3D" id="1.10.10.10">
    <property type="entry name" value="Winged helix-like DNA-binding domain superfamily/Winged helix DNA-binding domain"/>
    <property type="match status" value="1"/>
</dbReference>
<proteinExistence type="predicted"/>
<dbReference type="GO" id="GO:0000160">
    <property type="term" value="P:phosphorelay signal transduction system"/>
    <property type="evidence" value="ECO:0007669"/>
    <property type="project" value="InterPro"/>
</dbReference>
<protein>
    <submittedName>
        <fullName evidence="5">DNA-binding response regulator</fullName>
    </submittedName>
</protein>
<accession>A0A918TDG4</accession>
<feature type="modified residue" description="4-aspartylphosphate" evidence="2">
    <location>
        <position position="54"/>
    </location>
</feature>
<dbReference type="SMART" id="SM00421">
    <property type="entry name" value="HTH_LUXR"/>
    <property type="match status" value="1"/>
</dbReference>
<dbReference type="CDD" id="cd00156">
    <property type="entry name" value="REC"/>
    <property type="match status" value="1"/>
</dbReference>
<feature type="domain" description="Response regulatory" evidence="4">
    <location>
        <begin position="3"/>
        <end position="119"/>
    </location>
</feature>
<dbReference type="SUPFAM" id="SSF52172">
    <property type="entry name" value="CheY-like"/>
    <property type="match status" value="1"/>
</dbReference>
<comment type="caution">
    <text evidence="5">The sequence shown here is derived from an EMBL/GenBank/DDBJ whole genome shotgun (WGS) entry which is preliminary data.</text>
</comment>
<dbReference type="Pfam" id="PF00196">
    <property type="entry name" value="GerE"/>
    <property type="match status" value="1"/>
</dbReference>
<dbReference type="PRINTS" id="PR00038">
    <property type="entry name" value="HTHLUXR"/>
</dbReference>
<evidence type="ECO:0000256" key="1">
    <source>
        <dbReference type="ARBA" id="ARBA00023125"/>
    </source>
</evidence>
<dbReference type="PROSITE" id="PS50110">
    <property type="entry name" value="RESPONSE_REGULATORY"/>
    <property type="match status" value="1"/>
</dbReference>
<dbReference type="SMART" id="SM00448">
    <property type="entry name" value="REC"/>
    <property type="match status" value="1"/>
</dbReference>
<dbReference type="PROSITE" id="PS00622">
    <property type="entry name" value="HTH_LUXR_1"/>
    <property type="match status" value="1"/>
</dbReference>
<dbReference type="Proteomes" id="UP000644507">
    <property type="component" value="Unassembled WGS sequence"/>
</dbReference>
<dbReference type="InterPro" id="IPR039420">
    <property type="entry name" value="WalR-like"/>
</dbReference>
<evidence type="ECO:0000259" key="3">
    <source>
        <dbReference type="PROSITE" id="PS50043"/>
    </source>
</evidence>
<dbReference type="PANTHER" id="PTHR43214:SF43">
    <property type="entry name" value="TWO-COMPONENT RESPONSE REGULATOR"/>
    <property type="match status" value="1"/>
</dbReference>
<keyword evidence="6" id="KW-1185">Reference proteome</keyword>
<dbReference type="Gene3D" id="3.40.50.2300">
    <property type="match status" value="1"/>
</dbReference>
<dbReference type="CDD" id="cd06170">
    <property type="entry name" value="LuxR_C_like"/>
    <property type="match status" value="1"/>
</dbReference>
<reference evidence="5" key="1">
    <citation type="journal article" date="2014" name="Int. J. Syst. Evol. Microbiol.">
        <title>Complete genome sequence of Corynebacterium casei LMG S-19264T (=DSM 44701T), isolated from a smear-ripened cheese.</title>
        <authorList>
            <consortium name="US DOE Joint Genome Institute (JGI-PGF)"/>
            <person name="Walter F."/>
            <person name="Albersmeier A."/>
            <person name="Kalinowski J."/>
            <person name="Ruckert C."/>
        </authorList>
    </citation>
    <scope>NUCLEOTIDE SEQUENCE</scope>
    <source>
        <strain evidence="5">KCTC 12988</strain>
    </source>
</reference>
<keyword evidence="2" id="KW-0597">Phosphoprotein</keyword>
<reference evidence="5" key="2">
    <citation type="submission" date="2020-09" db="EMBL/GenBank/DDBJ databases">
        <authorList>
            <person name="Sun Q."/>
            <person name="Kim S."/>
        </authorList>
    </citation>
    <scope>NUCLEOTIDE SEQUENCE</scope>
    <source>
        <strain evidence="5">KCTC 12988</strain>
    </source>
</reference>
<dbReference type="InterPro" id="IPR001789">
    <property type="entry name" value="Sig_transdc_resp-reg_receiver"/>
</dbReference>
<dbReference type="GO" id="GO:0003677">
    <property type="term" value="F:DNA binding"/>
    <property type="evidence" value="ECO:0007669"/>
    <property type="project" value="UniProtKB-KW"/>
</dbReference>
<evidence type="ECO:0000313" key="5">
    <source>
        <dbReference type="EMBL" id="GHC44473.1"/>
    </source>
</evidence>
<organism evidence="5 6">
    <name type="scientific">Roseibacillus persicicus</name>
    <dbReference type="NCBI Taxonomy" id="454148"/>
    <lineage>
        <taxon>Bacteria</taxon>
        <taxon>Pseudomonadati</taxon>
        <taxon>Verrucomicrobiota</taxon>
        <taxon>Verrucomicrobiia</taxon>
        <taxon>Verrucomicrobiales</taxon>
        <taxon>Verrucomicrobiaceae</taxon>
        <taxon>Roseibacillus</taxon>
    </lineage>
</organism>
<evidence type="ECO:0000313" key="6">
    <source>
        <dbReference type="Proteomes" id="UP000644507"/>
    </source>
</evidence>
<dbReference type="PANTHER" id="PTHR43214">
    <property type="entry name" value="TWO-COMPONENT RESPONSE REGULATOR"/>
    <property type="match status" value="1"/>
</dbReference>
<evidence type="ECO:0000259" key="4">
    <source>
        <dbReference type="PROSITE" id="PS50110"/>
    </source>
</evidence>
<dbReference type="GO" id="GO:0006355">
    <property type="term" value="P:regulation of DNA-templated transcription"/>
    <property type="evidence" value="ECO:0007669"/>
    <property type="project" value="InterPro"/>
</dbReference>
<sequence length="209" mass="23088">MKKALIVEDIPETANWVRRVVEEAFPEIKATLVSTLNEALCVLEKDCHPMVLVDLGLPDGSGLDILRYLQRQQNKTLAVVLTVMAEDEMLLAAFSAGAAGYLLKEQSAAEMKESLLRLEQGNPILSASIARRLIDHFRQTGPEKAEDSGLTSREIEILALISRGFRNKDVSEKLNISENTVASHIKSIYQKLAISSRAEASFYATKFGL</sequence>
<name>A0A918TDG4_9BACT</name>
<dbReference type="RefSeq" id="WP_189567431.1">
    <property type="nucleotide sequence ID" value="NZ_BMXI01000002.1"/>
</dbReference>
<keyword evidence="1 5" id="KW-0238">DNA-binding</keyword>
<dbReference type="AlphaFoldDB" id="A0A918TDG4"/>
<gene>
    <name evidence="5" type="ORF">GCM10007100_07220</name>
</gene>
<dbReference type="InterPro" id="IPR011006">
    <property type="entry name" value="CheY-like_superfamily"/>
</dbReference>
<feature type="domain" description="HTH luxR-type" evidence="3">
    <location>
        <begin position="143"/>
        <end position="208"/>
    </location>
</feature>